<dbReference type="InterPro" id="IPR036102">
    <property type="entry name" value="OsmC/Ohrsf"/>
</dbReference>
<protein>
    <submittedName>
        <fullName evidence="1">OsmC-like protein</fullName>
    </submittedName>
</protein>
<dbReference type="RefSeq" id="WP_006739685.1">
    <property type="nucleotide sequence ID" value="NZ_AEUZ02000001.1"/>
</dbReference>
<dbReference type="SUPFAM" id="SSF82784">
    <property type="entry name" value="OsmC-like"/>
    <property type="match status" value="1"/>
</dbReference>
<dbReference type="InterPro" id="IPR003718">
    <property type="entry name" value="OsmC/Ohr_fam"/>
</dbReference>
<dbReference type="Proteomes" id="UP000005388">
    <property type="component" value="Unassembled WGS sequence"/>
</dbReference>
<evidence type="ECO:0000313" key="1">
    <source>
        <dbReference type="EMBL" id="EHJ56949.1"/>
    </source>
</evidence>
<proteinExistence type="predicted"/>
<gene>
    <name evidence="1" type="ORF">STRUR_0925</name>
</gene>
<dbReference type="Gene3D" id="3.30.300.20">
    <property type="match status" value="1"/>
</dbReference>
<keyword evidence="2" id="KW-1185">Reference proteome</keyword>
<organism evidence="1 2">
    <name type="scientific">Streptococcus urinalis 2285-97</name>
    <dbReference type="NCBI Taxonomy" id="764291"/>
    <lineage>
        <taxon>Bacteria</taxon>
        <taxon>Bacillati</taxon>
        <taxon>Bacillota</taxon>
        <taxon>Bacilli</taxon>
        <taxon>Lactobacillales</taxon>
        <taxon>Streptococcaceae</taxon>
        <taxon>Streptococcus</taxon>
    </lineage>
</organism>
<reference evidence="1 2" key="1">
    <citation type="journal article" date="2014" name="Int. J. Syst. Evol. Microbiol.">
        <title>Phylogenomics and the dynamic genome evolution of the genus Streptococcus.</title>
        <authorList>
            <consortium name="The Broad Institute Genome Sequencing Platform"/>
            <person name="Richards V.P."/>
            <person name="Palmer S.R."/>
            <person name="Pavinski Bitar P.D."/>
            <person name="Qin X."/>
            <person name="Weinstock G.M."/>
            <person name="Highlander S.K."/>
            <person name="Town C.D."/>
            <person name="Burne R.A."/>
            <person name="Stanhope M.J."/>
        </authorList>
    </citation>
    <scope>NUCLEOTIDE SEQUENCE [LARGE SCALE GENOMIC DNA]</scope>
    <source>
        <strain evidence="1 2">2285-97</strain>
    </source>
</reference>
<dbReference type="EMBL" id="AEUZ02000001">
    <property type="protein sequence ID" value="EHJ56949.1"/>
    <property type="molecule type" value="Genomic_DNA"/>
</dbReference>
<dbReference type="eggNOG" id="COG1765">
    <property type="taxonomic scope" value="Bacteria"/>
</dbReference>
<dbReference type="AlphaFoldDB" id="G5KF21"/>
<evidence type="ECO:0000313" key="2">
    <source>
        <dbReference type="Proteomes" id="UP000005388"/>
    </source>
</evidence>
<accession>G5KF21</accession>
<dbReference type="STRING" id="764291.STRUR_0925"/>
<dbReference type="InterPro" id="IPR015946">
    <property type="entry name" value="KH_dom-like_a/b"/>
</dbReference>
<sequence length="120" mass="13873">MYQTKISGDTYFHAQSEGYGKSIELFWETKDGDTPMSLMTIALGSCVTMCLQSYFKKKKGLDTLDIIVETTYEDRHFDLKIDLPDLVKDTNQDELTNFINNYCRVKKVLADDITFSLKYL</sequence>
<name>G5KF21_9STRE</name>
<comment type="caution">
    <text evidence="1">The sequence shown here is derived from an EMBL/GenBank/DDBJ whole genome shotgun (WGS) entry which is preliminary data.</text>
</comment>
<dbReference type="Pfam" id="PF02566">
    <property type="entry name" value="OsmC"/>
    <property type="match status" value="1"/>
</dbReference>